<dbReference type="Proteomes" id="UP000008363">
    <property type="component" value="Unassembled WGS sequence"/>
</dbReference>
<name>K6W8S3_9ACTN</name>
<evidence type="ECO:0000313" key="3">
    <source>
        <dbReference type="Proteomes" id="UP000008363"/>
    </source>
</evidence>
<keyword evidence="3" id="KW-1185">Reference proteome</keyword>
<dbReference type="InterPro" id="IPR024983">
    <property type="entry name" value="CHAT_dom"/>
</dbReference>
<dbReference type="STRING" id="1108045.GORHZ_085_00130"/>
<dbReference type="eggNOG" id="COG4995">
    <property type="taxonomic scope" value="Bacteria"/>
</dbReference>
<dbReference type="EMBL" id="BAHC01000085">
    <property type="protein sequence ID" value="GAB90146.1"/>
    <property type="molecule type" value="Genomic_DNA"/>
</dbReference>
<dbReference type="Pfam" id="PF12770">
    <property type="entry name" value="CHAT"/>
    <property type="match status" value="1"/>
</dbReference>
<accession>K6W8S3</accession>
<dbReference type="OrthoDB" id="8253226at2"/>
<feature type="domain" description="CHAT" evidence="1">
    <location>
        <begin position="84"/>
        <end position="332"/>
    </location>
</feature>
<dbReference type="RefSeq" id="WP_006332747.1">
    <property type="nucleotide sequence ID" value="NZ_BAHC01000085.1"/>
</dbReference>
<gene>
    <name evidence="2" type="ORF">GORHZ_085_00130</name>
</gene>
<comment type="caution">
    <text evidence="2">The sequence shown here is derived from an EMBL/GenBank/DDBJ whole genome shotgun (WGS) entry which is preliminary data.</text>
</comment>
<proteinExistence type="predicted"/>
<evidence type="ECO:0000313" key="2">
    <source>
        <dbReference type="EMBL" id="GAB90146.1"/>
    </source>
</evidence>
<protein>
    <recommendedName>
        <fullName evidence="1">CHAT domain-containing protein</fullName>
    </recommendedName>
</protein>
<evidence type="ECO:0000259" key="1">
    <source>
        <dbReference type="Pfam" id="PF12770"/>
    </source>
</evidence>
<organism evidence="2 3">
    <name type="scientific">Gordonia rhizosphera NBRC 16068</name>
    <dbReference type="NCBI Taxonomy" id="1108045"/>
    <lineage>
        <taxon>Bacteria</taxon>
        <taxon>Bacillati</taxon>
        <taxon>Actinomycetota</taxon>
        <taxon>Actinomycetes</taxon>
        <taxon>Mycobacteriales</taxon>
        <taxon>Gordoniaceae</taxon>
        <taxon>Gordonia</taxon>
    </lineage>
</organism>
<dbReference type="AlphaFoldDB" id="K6W8S3"/>
<reference evidence="2 3" key="1">
    <citation type="submission" date="2012-08" db="EMBL/GenBank/DDBJ databases">
        <title>Whole genome shotgun sequence of Gordonia rhizosphera NBRC 16068.</title>
        <authorList>
            <person name="Takarada H."/>
            <person name="Isaki S."/>
            <person name="Hosoyama A."/>
            <person name="Tsuchikane K."/>
            <person name="Katsumata H."/>
            <person name="Baba S."/>
            <person name="Ohji S."/>
            <person name="Yamazaki S."/>
            <person name="Fujita N."/>
        </authorList>
    </citation>
    <scope>NUCLEOTIDE SEQUENCE [LARGE SCALE GENOMIC DNA]</scope>
    <source>
        <strain evidence="2 3">NBRC 16068</strain>
    </source>
</reference>
<sequence>MRGIELDINGAGAGGANVRVGIPPPGFVCDRREWPLNTESLSAQGPNPVRATGEALFQRLETANHEIAGAINGLLDLPAAEVNPLYLRINDAQAATLPWETLYVKDDFVALQPAWPIARITDPAGRLPDADFVAPPELKVLAVLSALGEHACDEWLALRKAVADARTAVPPLNVKLALLIGEPDLRREIQKEIDGGTDFVSVDEIPPTTARLLERLQSETPHFVHLYCHGSVEPTRRLHFATNSEWLAWREEDKGTGSINVSIDSLAQATVNGRSWLVVINACKSATAGAQQDSLASGLVRQGVPAAVGHRQAISPLDAHRFASEFYWSLFRIVSREFERGGRREIEWAEALHAPRSGLQVRHGDAANSENWSVPILYVGSMAFKVTIVDNKDEVPAASRESAQKGVLAEALSAVAALDVPAEVIDAVLEPLDPGSAAELRADV</sequence>